<dbReference type="OrthoDB" id="911680at2759"/>
<feature type="region of interest" description="Disordered" evidence="7">
    <location>
        <begin position="1"/>
        <end position="59"/>
    </location>
</feature>
<dbReference type="InterPro" id="IPR013087">
    <property type="entry name" value="Znf_C2H2_type"/>
</dbReference>
<dbReference type="EMBL" id="NKXS01000325">
    <property type="protein sequence ID" value="PIN25002.1"/>
    <property type="molecule type" value="Genomic_DNA"/>
</dbReference>
<organism evidence="9 10">
    <name type="scientific">Handroanthus impetiginosus</name>
    <dbReference type="NCBI Taxonomy" id="429701"/>
    <lineage>
        <taxon>Eukaryota</taxon>
        <taxon>Viridiplantae</taxon>
        <taxon>Streptophyta</taxon>
        <taxon>Embryophyta</taxon>
        <taxon>Tracheophyta</taxon>
        <taxon>Spermatophyta</taxon>
        <taxon>Magnoliopsida</taxon>
        <taxon>eudicotyledons</taxon>
        <taxon>Gunneridae</taxon>
        <taxon>Pentapetalae</taxon>
        <taxon>asterids</taxon>
        <taxon>lamiids</taxon>
        <taxon>Lamiales</taxon>
        <taxon>Bignoniaceae</taxon>
        <taxon>Crescentiina</taxon>
        <taxon>Tabebuia alliance</taxon>
        <taxon>Handroanthus</taxon>
    </lineage>
</organism>
<dbReference type="STRING" id="429701.A0A2G9I5G5"/>
<evidence type="ECO:0000256" key="4">
    <source>
        <dbReference type="ARBA" id="ARBA00022833"/>
    </source>
</evidence>
<dbReference type="PROSITE" id="PS50157">
    <property type="entry name" value="ZINC_FINGER_C2H2_2"/>
    <property type="match status" value="1"/>
</dbReference>
<keyword evidence="4" id="KW-0862">Zinc</keyword>
<dbReference type="InterPro" id="IPR044246">
    <property type="entry name" value="ZFP3-like"/>
</dbReference>
<dbReference type="SUPFAM" id="SSF57667">
    <property type="entry name" value="beta-beta-alpha zinc fingers"/>
    <property type="match status" value="1"/>
</dbReference>
<keyword evidence="5" id="KW-0539">Nucleus</keyword>
<dbReference type="Gene3D" id="3.30.160.60">
    <property type="entry name" value="Classic Zinc Finger"/>
    <property type="match status" value="1"/>
</dbReference>
<dbReference type="GO" id="GO:0009788">
    <property type="term" value="P:negative regulation of abscisic acid-activated signaling pathway"/>
    <property type="evidence" value="ECO:0007669"/>
    <property type="project" value="InterPro"/>
</dbReference>
<evidence type="ECO:0000256" key="1">
    <source>
        <dbReference type="ARBA" id="ARBA00004123"/>
    </source>
</evidence>
<reference evidence="10" key="1">
    <citation type="journal article" date="2018" name="Gigascience">
        <title>Genome assembly of the Pink Ipe (Handroanthus impetiginosus, Bignoniaceae), a highly valued, ecologically keystone Neotropical timber forest tree.</title>
        <authorList>
            <person name="Silva-Junior O.B."/>
            <person name="Grattapaglia D."/>
            <person name="Novaes E."/>
            <person name="Collevatti R.G."/>
        </authorList>
    </citation>
    <scope>NUCLEOTIDE SEQUENCE [LARGE SCALE GENOMIC DNA]</scope>
    <source>
        <strain evidence="10">cv. UFG-1</strain>
    </source>
</reference>
<evidence type="ECO:0000313" key="9">
    <source>
        <dbReference type="EMBL" id="PIN25002.1"/>
    </source>
</evidence>
<feature type="domain" description="C2H2-type" evidence="8">
    <location>
        <begin position="61"/>
        <end position="88"/>
    </location>
</feature>
<evidence type="ECO:0000256" key="3">
    <source>
        <dbReference type="ARBA" id="ARBA00022771"/>
    </source>
</evidence>
<keyword evidence="2" id="KW-0479">Metal-binding</keyword>
<evidence type="ECO:0000256" key="6">
    <source>
        <dbReference type="PROSITE-ProRule" id="PRU00042"/>
    </source>
</evidence>
<dbReference type="PANTHER" id="PTHR47287">
    <property type="entry name" value="C2H2 AND C2HC ZINC FINGERS SUPERFAMILY PROTEIN"/>
    <property type="match status" value="1"/>
</dbReference>
<name>A0A2G9I5G5_9LAMI</name>
<protein>
    <recommendedName>
        <fullName evidence="8">C2H2-type domain-containing protein</fullName>
    </recommendedName>
</protein>
<evidence type="ECO:0000256" key="2">
    <source>
        <dbReference type="ARBA" id="ARBA00022723"/>
    </source>
</evidence>
<accession>A0A2G9I5G5</accession>
<dbReference type="GO" id="GO:0005634">
    <property type="term" value="C:nucleus"/>
    <property type="evidence" value="ECO:0007669"/>
    <property type="project" value="UniProtKB-SubCell"/>
</dbReference>
<comment type="subcellular location">
    <subcellularLocation>
        <location evidence="1">Nucleus</location>
    </subcellularLocation>
</comment>
<evidence type="ECO:0000256" key="5">
    <source>
        <dbReference type="ARBA" id="ARBA00023242"/>
    </source>
</evidence>
<sequence>MESPDEGKNGGPSRSSEGLVPTEPPQFLEEPSMDGENMVPNEIPQLLEGSPMANPDPDREYSCKYCDKKFTNKQALGGHQNAHKVERAIEKSAREMHENPFGFGGSSVYPGLASSPYLGSYNRFHDFMNRSNMNRPPYPVQQQQQPMQHYYGYNPRPGLSIGGEGSYIPHLLPGVSSMFPGYPGHRPLLPPQFSRQPSNMPNHALNRHFSNIGEASASSSARPPLSQGLLTNFIGSRPRVENNRDGGNNNQRNDTGEERVGDSDLDLSLKL</sequence>
<keyword evidence="3 6" id="KW-0863">Zinc-finger</keyword>
<dbReference type="AlphaFoldDB" id="A0A2G9I5G5"/>
<dbReference type="GO" id="GO:0008270">
    <property type="term" value="F:zinc ion binding"/>
    <property type="evidence" value="ECO:0007669"/>
    <property type="project" value="UniProtKB-KW"/>
</dbReference>
<proteinExistence type="predicted"/>
<dbReference type="PANTHER" id="PTHR47287:SF9">
    <property type="entry name" value="ZINC FINGER PROTEIN 4-LIKE"/>
    <property type="match status" value="1"/>
</dbReference>
<evidence type="ECO:0000259" key="8">
    <source>
        <dbReference type="PROSITE" id="PS50157"/>
    </source>
</evidence>
<comment type="caution">
    <text evidence="9">The sequence shown here is derived from an EMBL/GenBank/DDBJ whole genome shotgun (WGS) entry which is preliminary data.</text>
</comment>
<dbReference type="InterPro" id="IPR036236">
    <property type="entry name" value="Znf_C2H2_sf"/>
</dbReference>
<dbReference type="PROSITE" id="PS00028">
    <property type="entry name" value="ZINC_FINGER_C2H2_1"/>
    <property type="match status" value="1"/>
</dbReference>
<evidence type="ECO:0000313" key="10">
    <source>
        <dbReference type="Proteomes" id="UP000231279"/>
    </source>
</evidence>
<dbReference type="Proteomes" id="UP000231279">
    <property type="component" value="Unassembled WGS sequence"/>
</dbReference>
<keyword evidence="10" id="KW-1185">Reference proteome</keyword>
<feature type="region of interest" description="Disordered" evidence="7">
    <location>
        <begin position="235"/>
        <end position="271"/>
    </location>
</feature>
<gene>
    <name evidence="9" type="ORF">CDL12_02264</name>
</gene>
<feature type="compositionally biased region" description="Basic and acidic residues" evidence="7">
    <location>
        <begin position="254"/>
        <end position="271"/>
    </location>
</feature>
<evidence type="ECO:0000256" key="7">
    <source>
        <dbReference type="SAM" id="MobiDB-lite"/>
    </source>
</evidence>